<sequence>MIVQPSFQGVEEFLPLVGFPFALIGFGVASIGRAVAFVCEGLAFVCEGLAFVCEGLAFVCEGLAFRGGSRRVIGRLFPLVGGLLAESDRVLPGPHPSFPSRDPGLQVG</sequence>
<comment type="caution">
    <text evidence="2">The sequence shown here is derived from an EMBL/GenBank/DDBJ whole genome shotgun (WGS) entry which is preliminary data.</text>
</comment>
<reference evidence="2 3" key="1">
    <citation type="submission" date="2020-08" db="EMBL/GenBank/DDBJ databases">
        <title>Sequencing the genomes of 1000 actinobacteria strains.</title>
        <authorList>
            <person name="Klenk H.-P."/>
        </authorList>
    </citation>
    <scope>NUCLEOTIDE SEQUENCE [LARGE SCALE GENOMIC DNA]</scope>
    <source>
        <strain evidence="2 3">DSM 43582</strain>
    </source>
</reference>
<keyword evidence="1" id="KW-1133">Transmembrane helix</keyword>
<evidence type="ECO:0000313" key="2">
    <source>
        <dbReference type="EMBL" id="MBB5914185.1"/>
    </source>
</evidence>
<feature type="transmembrane region" description="Helical" evidence="1">
    <location>
        <begin position="12"/>
        <end position="36"/>
    </location>
</feature>
<dbReference type="Proteomes" id="UP000540412">
    <property type="component" value="Unassembled WGS sequence"/>
</dbReference>
<organism evidence="2 3">
    <name type="scientific">Nocardia transvalensis</name>
    <dbReference type="NCBI Taxonomy" id="37333"/>
    <lineage>
        <taxon>Bacteria</taxon>
        <taxon>Bacillati</taxon>
        <taxon>Actinomycetota</taxon>
        <taxon>Actinomycetes</taxon>
        <taxon>Mycobacteriales</taxon>
        <taxon>Nocardiaceae</taxon>
        <taxon>Nocardia</taxon>
    </lineage>
</organism>
<name>A0A7W9PE06_9NOCA</name>
<dbReference type="EMBL" id="JACHIT010000001">
    <property type="protein sequence ID" value="MBB5914185.1"/>
    <property type="molecule type" value="Genomic_DNA"/>
</dbReference>
<keyword evidence="1" id="KW-0472">Membrane</keyword>
<keyword evidence="1" id="KW-0812">Transmembrane</keyword>
<evidence type="ECO:0000313" key="3">
    <source>
        <dbReference type="Proteomes" id="UP000540412"/>
    </source>
</evidence>
<dbReference type="AlphaFoldDB" id="A0A7W9PE06"/>
<protein>
    <submittedName>
        <fullName evidence="2">Uncharacterized protein</fullName>
    </submittedName>
</protein>
<proteinExistence type="predicted"/>
<accession>A0A7W9PE06</accession>
<keyword evidence="3" id="KW-1185">Reference proteome</keyword>
<gene>
    <name evidence="2" type="ORF">BJY24_003052</name>
</gene>
<evidence type="ECO:0000256" key="1">
    <source>
        <dbReference type="SAM" id="Phobius"/>
    </source>
</evidence>